<keyword evidence="3" id="KW-0788">Thiol protease</keyword>
<evidence type="ECO:0000256" key="3">
    <source>
        <dbReference type="ARBA" id="ARBA00022807"/>
    </source>
</evidence>
<keyword evidence="2" id="KW-0378">Hydrolase</keyword>
<sequence length="186" mass="20184">MCMSITALAIDHGGRKAATFVQDRGLTRNWRNLIPESQGGVCGGLSLMWLAGKKSGLTSQIFGNSKYSEAVFKFAERAQQLGANNRMGGQVGIDAVAKAFSLTRASVQVNVNDGNVGKWIVNGPSSLVFFAVNGHAVAAKVSKPAVTFFDPNYGVFKFPTTLKFVLFLKDYLTQTGQTSRFLKFYK</sequence>
<dbReference type="Pfam" id="PF03543">
    <property type="entry name" value="Peptidase_C58"/>
    <property type="match status" value="1"/>
</dbReference>
<evidence type="ECO:0000256" key="2">
    <source>
        <dbReference type="ARBA" id="ARBA00022801"/>
    </source>
</evidence>
<dbReference type="InterPro" id="IPR038765">
    <property type="entry name" value="Papain-like_cys_pep_sf"/>
</dbReference>
<evidence type="ECO:0000256" key="1">
    <source>
        <dbReference type="ARBA" id="ARBA00022670"/>
    </source>
</evidence>
<dbReference type="EMBL" id="VIKS01000004">
    <property type="protein sequence ID" value="TQV88332.1"/>
    <property type="molecule type" value="Genomic_DNA"/>
</dbReference>
<accession>A0A545UFT1</accession>
<name>A0A545UFT1_9GAMM</name>
<gene>
    <name evidence="5" type="ORF">FLL46_07345</name>
</gene>
<evidence type="ECO:0000313" key="6">
    <source>
        <dbReference type="Proteomes" id="UP000315439"/>
    </source>
</evidence>
<proteinExistence type="predicted"/>
<dbReference type="AlphaFoldDB" id="A0A545UFT1"/>
<dbReference type="InterPro" id="IPR006473">
    <property type="entry name" value="Peptidase_C58_Yopt"/>
</dbReference>
<dbReference type="Proteomes" id="UP000315439">
    <property type="component" value="Unassembled WGS sequence"/>
</dbReference>
<comment type="caution">
    <text evidence="5">The sequence shown here is derived from an EMBL/GenBank/DDBJ whole genome shotgun (WGS) entry which is preliminary data.</text>
</comment>
<evidence type="ECO:0000313" key="5">
    <source>
        <dbReference type="EMBL" id="TQV88332.1"/>
    </source>
</evidence>
<dbReference type="SUPFAM" id="SSF54001">
    <property type="entry name" value="Cysteine proteinases"/>
    <property type="match status" value="1"/>
</dbReference>
<organism evidence="5 6">
    <name type="scientific">Aliikangiella coralliicola</name>
    <dbReference type="NCBI Taxonomy" id="2592383"/>
    <lineage>
        <taxon>Bacteria</taxon>
        <taxon>Pseudomonadati</taxon>
        <taxon>Pseudomonadota</taxon>
        <taxon>Gammaproteobacteria</taxon>
        <taxon>Oceanospirillales</taxon>
        <taxon>Pleioneaceae</taxon>
        <taxon>Aliikangiella</taxon>
    </lineage>
</organism>
<dbReference type="GO" id="GO:0004197">
    <property type="term" value="F:cysteine-type endopeptidase activity"/>
    <property type="evidence" value="ECO:0007669"/>
    <property type="project" value="InterPro"/>
</dbReference>
<feature type="domain" description="Peptidase C58 YopT-type" evidence="4">
    <location>
        <begin position="11"/>
        <end position="175"/>
    </location>
</feature>
<dbReference type="GO" id="GO:0006508">
    <property type="term" value="P:proteolysis"/>
    <property type="evidence" value="ECO:0007669"/>
    <property type="project" value="UniProtKB-KW"/>
</dbReference>
<reference evidence="5 6" key="1">
    <citation type="submission" date="2019-07" db="EMBL/GenBank/DDBJ databases">
        <title>Draft genome for Aliikangiella sp. M105.</title>
        <authorList>
            <person name="Wang G."/>
        </authorList>
    </citation>
    <scope>NUCLEOTIDE SEQUENCE [LARGE SCALE GENOMIC DNA]</scope>
    <source>
        <strain evidence="5 6">M105</strain>
    </source>
</reference>
<protein>
    <recommendedName>
        <fullName evidence="4">Peptidase C58 YopT-type domain-containing protein</fullName>
    </recommendedName>
</protein>
<keyword evidence="1" id="KW-0645">Protease</keyword>
<dbReference type="OrthoDB" id="6852685at2"/>
<evidence type="ECO:0000259" key="4">
    <source>
        <dbReference type="Pfam" id="PF03543"/>
    </source>
</evidence>
<dbReference type="Gene3D" id="3.90.70.20">
    <property type="match status" value="1"/>
</dbReference>
<keyword evidence="6" id="KW-1185">Reference proteome</keyword>